<feature type="region of interest" description="Disordered" evidence="1">
    <location>
        <begin position="106"/>
        <end position="125"/>
    </location>
</feature>
<accession>A0A0J1AWD6</accession>
<gene>
    <name evidence="2" type="ORF">CC85DRAFT_304903</name>
</gene>
<dbReference type="GeneID" id="28986164"/>
<feature type="compositionally biased region" description="Low complexity" evidence="1">
    <location>
        <begin position="33"/>
        <end position="58"/>
    </location>
</feature>
<feature type="region of interest" description="Disordered" evidence="1">
    <location>
        <begin position="1"/>
        <end position="70"/>
    </location>
</feature>
<feature type="compositionally biased region" description="Low complexity" evidence="1">
    <location>
        <begin position="1"/>
        <end position="11"/>
    </location>
</feature>
<evidence type="ECO:0000256" key="1">
    <source>
        <dbReference type="SAM" id="MobiDB-lite"/>
    </source>
</evidence>
<proteinExistence type="predicted"/>
<keyword evidence="3" id="KW-1185">Reference proteome</keyword>
<dbReference type="Proteomes" id="UP000053611">
    <property type="component" value="Unassembled WGS sequence"/>
</dbReference>
<reference evidence="2 3" key="1">
    <citation type="submission" date="2015-03" db="EMBL/GenBank/DDBJ databases">
        <title>Genomics and transcriptomics of the oil-accumulating basidiomycete yeast T. oleaginosus allow insights into substrate utilization and the diverse evolutionary trajectories of mating systems in fungi.</title>
        <authorList>
            <consortium name="DOE Joint Genome Institute"/>
            <person name="Kourist R."/>
            <person name="Kracht O."/>
            <person name="Bracharz F."/>
            <person name="Lipzen A."/>
            <person name="Nolan M."/>
            <person name="Ohm R."/>
            <person name="Grigoriev I."/>
            <person name="Sun S."/>
            <person name="Heitman J."/>
            <person name="Bruck T."/>
            <person name="Nowrousian M."/>
        </authorList>
    </citation>
    <scope>NUCLEOTIDE SEQUENCE [LARGE SCALE GENOMIC DNA]</scope>
    <source>
        <strain evidence="2 3">IBC0246</strain>
    </source>
</reference>
<dbReference type="EMBL" id="KQ087254">
    <property type="protein sequence ID" value="KLT39599.1"/>
    <property type="molecule type" value="Genomic_DNA"/>
</dbReference>
<dbReference type="AlphaFoldDB" id="A0A0J1AWD6"/>
<evidence type="ECO:0000313" key="3">
    <source>
        <dbReference type="Proteomes" id="UP000053611"/>
    </source>
</evidence>
<evidence type="ECO:0000313" key="2">
    <source>
        <dbReference type="EMBL" id="KLT39599.1"/>
    </source>
</evidence>
<name>A0A0J1AWD6_9TREE</name>
<sequence length="125" mass="13007">MSFSSASTSSPPTSPIIPQGAPTKTKPATPHISSASPPTFPSSSASASSSSSSNVSGSSPPPSPYTSLSSRLSWIERITRSKPDYSAQRDCAWAAEMDRLLALVDADTRDESPSAGCGPAYPFRR</sequence>
<organism evidence="2 3">
    <name type="scientific">Cutaneotrichosporon oleaginosum</name>
    <dbReference type="NCBI Taxonomy" id="879819"/>
    <lineage>
        <taxon>Eukaryota</taxon>
        <taxon>Fungi</taxon>
        <taxon>Dikarya</taxon>
        <taxon>Basidiomycota</taxon>
        <taxon>Agaricomycotina</taxon>
        <taxon>Tremellomycetes</taxon>
        <taxon>Trichosporonales</taxon>
        <taxon>Trichosporonaceae</taxon>
        <taxon>Cutaneotrichosporon</taxon>
    </lineage>
</organism>
<protein>
    <submittedName>
        <fullName evidence="2">Uncharacterized protein</fullName>
    </submittedName>
</protein>
<dbReference type="RefSeq" id="XP_018276090.1">
    <property type="nucleotide sequence ID" value="XM_018425561.1"/>
</dbReference>